<protein>
    <recommendedName>
        <fullName evidence="1">DUF427 domain-containing protein</fullName>
    </recommendedName>
</protein>
<dbReference type="AlphaFoldDB" id="A0AAU7APR6"/>
<sequence length="159" mass="17956">MSDRPTENVWQYPRPPALVPCERRVRIELGGVLIADSVRALRVLETSHPPTIYIPPQDVDPAHVTPSRARSTFCEWKGSAVYFDARAPGRREDAVAWAYPQPTAGFTALRDHLAFYPGRMDRCRLDEEVVRTQEGDFYGGWITDEIQGPFKGGPGTWGW</sequence>
<dbReference type="PANTHER" id="PTHR43058:SF1">
    <property type="entry name" value="DUF427 DOMAIN-CONTAINING PROTEIN"/>
    <property type="match status" value="1"/>
</dbReference>
<evidence type="ECO:0000313" key="2">
    <source>
        <dbReference type="EMBL" id="XAY03602.1"/>
    </source>
</evidence>
<dbReference type="InterPro" id="IPR038694">
    <property type="entry name" value="DUF427_sf"/>
</dbReference>
<name>A0AAU7APR6_9ACTN</name>
<dbReference type="Pfam" id="PF04248">
    <property type="entry name" value="NTP_transf_9"/>
    <property type="match status" value="1"/>
</dbReference>
<organism evidence="2">
    <name type="scientific">Paraconexibacter sp. AEG42_29</name>
    <dbReference type="NCBI Taxonomy" id="2997339"/>
    <lineage>
        <taxon>Bacteria</taxon>
        <taxon>Bacillati</taxon>
        <taxon>Actinomycetota</taxon>
        <taxon>Thermoleophilia</taxon>
        <taxon>Solirubrobacterales</taxon>
        <taxon>Paraconexibacteraceae</taxon>
        <taxon>Paraconexibacter</taxon>
    </lineage>
</organism>
<dbReference type="KEGG" id="parq:DSM112329_00422"/>
<gene>
    <name evidence="2" type="ORF">DSM112329_00422</name>
</gene>
<dbReference type="PANTHER" id="PTHR43058">
    <property type="entry name" value="SLR0655 PROTEIN"/>
    <property type="match status" value="1"/>
</dbReference>
<dbReference type="RefSeq" id="WP_354700158.1">
    <property type="nucleotide sequence ID" value="NZ_CP114014.1"/>
</dbReference>
<accession>A0AAU7APR6</accession>
<proteinExistence type="predicted"/>
<feature type="domain" description="DUF427" evidence="1">
    <location>
        <begin position="25"/>
        <end position="117"/>
    </location>
</feature>
<dbReference type="InterPro" id="IPR007361">
    <property type="entry name" value="DUF427"/>
</dbReference>
<dbReference type="EMBL" id="CP114014">
    <property type="protein sequence ID" value="XAY03602.1"/>
    <property type="molecule type" value="Genomic_DNA"/>
</dbReference>
<reference evidence="2" key="1">
    <citation type="submission" date="2022-12" db="EMBL/GenBank/DDBJ databases">
        <title>Paraconexibacter alkalitolerans sp. nov. and Baekduia alba sp. nov., isolated from soil and emended description of the genera Paraconexibacter (Chun et al., 2020) and Baekduia (An et al., 2020).</title>
        <authorList>
            <person name="Vieira S."/>
            <person name="Huber K.J."/>
            <person name="Geppert A."/>
            <person name="Wolf J."/>
            <person name="Neumann-Schaal M."/>
            <person name="Muesken M."/>
            <person name="Overmann J."/>
        </authorList>
    </citation>
    <scope>NUCLEOTIDE SEQUENCE</scope>
    <source>
        <strain evidence="2">AEG42_29</strain>
    </source>
</reference>
<evidence type="ECO:0000259" key="1">
    <source>
        <dbReference type="Pfam" id="PF04248"/>
    </source>
</evidence>
<dbReference type="Gene3D" id="2.170.150.40">
    <property type="entry name" value="Domain of unknown function (DUF427)"/>
    <property type="match status" value="1"/>
</dbReference>